<dbReference type="EMBL" id="ABJB010178553">
    <property type="status" value="NOT_ANNOTATED_CDS"/>
    <property type="molecule type" value="Genomic_DNA"/>
</dbReference>
<dbReference type="Pfam" id="PF01757">
    <property type="entry name" value="Acyl_transf_3"/>
    <property type="match status" value="1"/>
</dbReference>
<dbReference type="InParanoid" id="B7QN15"/>
<dbReference type="InterPro" id="IPR052728">
    <property type="entry name" value="O2_lipid_transport_reg"/>
</dbReference>
<reference evidence="3 5" key="1">
    <citation type="submission" date="2008-03" db="EMBL/GenBank/DDBJ databases">
        <title>Annotation of Ixodes scapularis.</title>
        <authorList>
            <consortium name="Ixodes scapularis Genome Project Consortium"/>
            <person name="Caler E."/>
            <person name="Hannick L.I."/>
            <person name="Bidwell S."/>
            <person name="Joardar V."/>
            <person name="Thiagarajan M."/>
            <person name="Amedeo P."/>
            <person name="Galinsky K.J."/>
            <person name="Schobel S."/>
            <person name="Inman J."/>
            <person name="Hostetler J."/>
            <person name="Miller J."/>
            <person name="Hammond M."/>
            <person name="Megy K."/>
            <person name="Lawson D."/>
            <person name="Kodira C."/>
            <person name="Sutton G."/>
            <person name="Meyer J."/>
            <person name="Hill C.A."/>
            <person name="Birren B."/>
            <person name="Nene V."/>
            <person name="Collins F."/>
            <person name="Alarcon-Chaidez F."/>
            <person name="Wikel S."/>
            <person name="Strausberg R."/>
        </authorList>
    </citation>
    <scope>NUCLEOTIDE SEQUENCE [LARGE SCALE GENOMIC DNA]</scope>
    <source>
        <strain evidence="5">Wikel</strain>
        <strain evidence="3">Wikel colony</strain>
    </source>
</reference>
<dbReference type="EMBL" id="ABJB010981136">
    <property type="status" value="NOT_ANNOTATED_CDS"/>
    <property type="molecule type" value="Genomic_DNA"/>
</dbReference>
<dbReference type="VEuPathDB" id="VectorBase:ISCW015274"/>
<name>B7QN15_IXOSC</name>
<dbReference type="PANTHER" id="PTHR11161">
    <property type="entry name" value="O-ACYLTRANSFERASE"/>
    <property type="match status" value="1"/>
</dbReference>
<gene>
    <name evidence="3" type="ORF">IscW_ISCW015274</name>
</gene>
<reference evidence="4" key="2">
    <citation type="submission" date="2020-05" db="UniProtKB">
        <authorList>
            <consortium name="EnsemblMetazoa"/>
        </authorList>
    </citation>
    <scope>IDENTIFICATION</scope>
    <source>
        <strain evidence="4">wikel</strain>
    </source>
</reference>
<feature type="transmembrane region" description="Helical" evidence="1">
    <location>
        <begin position="157"/>
        <end position="177"/>
    </location>
</feature>
<feature type="domain" description="Acyltransferase 3" evidence="2">
    <location>
        <begin position="15"/>
        <end position="174"/>
    </location>
</feature>
<dbReference type="HOGENOM" id="CLU_1416613_0_0_1"/>
<evidence type="ECO:0000313" key="4">
    <source>
        <dbReference type="EnsemblMetazoa" id="ISCW015274-PA"/>
    </source>
</evidence>
<keyword evidence="1" id="KW-1133">Transmembrane helix</keyword>
<feature type="transmembrane region" description="Helical" evidence="1">
    <location>
        <begin position="25"/>
        <end position="45"/>
    </location>
</feature>
<keyword evidence="1" id="KW-0812">Transmembrane</keyword>
<feature type="transmembrane region" description="Helical" evidence="1">
    <location>
        <begin position="128"/>
        <end position="150"/>
    </location>
</feature>
<dbReference type="OrthoDB" id="6487143at2759"/>
<dbReference type="EMBL" id="DS975068">
    <property type="protein sequence ID" value="EEC20237.1"/>
    <property type="molecule type" value="Genomic_DNA"/>
</dbReference>
<evidence type="ECO:0000259" key="2">
    <source>
        <dbReference type="Pfam" id="PF01757"/>
    </source>
</evidence>
<accession>B7QN15</accession>
<dbReference type="EnsemblMetazoa" id="ISCW015274-RA">
    <property type="protein sequence ID" value="ISCW015274-PA"/>
    <property type="gene ID" value="ISCW015274"/>
</dbReference>
<dbReference type="Proteomes" id="UP000001555">
    <property type="component" value="Unassembled WGS sequence"/>
</dbReference>
<dbReference type="EMBL" id="ABJB011001936">
    <property type="status" value="NOT_ANNOTATED_CDS"/>
    <property type="molecule type" value="Genomic_DNA"/>
</dbReference>
<organism>
    <name type="scientific">Ixodes scapularis</name>
    <name type="common">Black-legged tick</name>
    <name type="synonym">Deer tick</name>
    <dbReference type="NCBI Taxonomy" id="6945"/>
    <lineage>
        <taxon>Eukaryota</taxon>
        <taxon>Metazoa</taxon>
        <taxon>Ecdysozoa</taxon>
        <taxon>Arthropoda</taxon>
        <taxon>Chelicerata</taxon>
        <taxon>Arachnida</taxon>
        <taxon>Acari</taxon>
        <taxon>Parasitiformes</taxon>
        <taxon>Ixodida</taxon>
        <taxon>Ixodoidea</taxon>
        <taxon>Ixodidae</taxon>
        <taxon>Ixodinae</taxon>
        <taxon>Ixodes</taxon>
    </lineage>
</organism>
<dbReference type="AlphaFoldDB" id="B7QN15"/>
<dbReference type="PANTHER" id="PTHR11161:SF0">
    <property type="entry name" value="O-ACYLTRANSFERASE LIKE PROTEIN"/>
    <property type="match status" value="1"/>
</dbReference>
<dbReference type="GO" id="GO:0016747">
    <property type="term" value="F:acyltransferase activity, transferring groups other than amino-acyl groups"/>
    <property type="evidence" value="ECO:0007669"/>
    <property type="project" value="InterPro"/>
</dbReference>
<proteinExistence type="predicted"/>
<dbReference type="VEuPathDB" id="VectorBase:ISCI015274"/>
<evidence type="ECO:0000313" key="5">
    <source>
        <dbReference type="Proteomes" id="UP000001555"/>
    </source>
</evidence>
<dbReference type="PaxDb" id="6945-B7QN15"/>
<keyword evidence="5" id="KW-1185">Reference proteome</keyword>
<keyword evidence="1" id="KW-0472">Membrane</keyword>
<sequence length="192" mass="22574">MVVHGSYFKVLEATEEVFFTLIVNAYPSIATFFFLGGFLLSYNVLKRMKNLRGHYAVVFGIMLVRRYVRLTVPVMFMVGVSVLQTKWIRGPAYFELLGHNEQRCRETWWTVPLHVNNWQPFLKMCLPFYWYISVDWQLYLVFCAVPLIMLRREKLGLFLMAAATTAASVYVVILTYMRDYQPLPLLMDTNQQ</sequence>
<protein>
    <recommendedName>
        <fullName evidence="2">Acyltransferase 3 domain-containing protein</fullName>
    </recommendedName>
</protein>
<dbReference type="InterPro" id="IPR002656">
    <property type="entry name" value="Acyl_transf_3_dom"/>
</dbReference>
<evidence type="ECO:0000313" key="3">
    <source>
        <dbReference type="EMBL" id="EEC20237.1"/>
    </source>
</evidence>
<evidence type="ECO:0000256" key="1">
    <source>
        <dbReference type="SAM" id="Phobius"/>
    </source>
</evidence>
<dbReference type="VEuPathDB" id="VectorBase:ISCP_018022"/>
<dbReference type="EMBL" id="ABJB010921643">
    <property type="status" value="NOT_ANNOTATED_CDS"/>
    <property type="molecule type" value="Genomic_DNA"/>
</dbReference>
<feature type="transmembrane region" description="Helical" evidence="1">
    <location>
        <begin position="66"/>
        <end position="88"/>
    </location>
</feature>